<gene>
    <name evidence="3" type="ORF">CA615_00795</name>
</gene>
<dbReference type="AlphaFoldDB" id="A0A328Q7R5"/>
<organism evidence="3 4">
    <name type="scientific">Methanosphaera stadtmanae</name>
    <dbReference type="NCBI Taxonomy" id="2317"/>
    <lineage>
        <taxon>Archaea</taxon>
        <taxon>Methanobacteriati</taxon>
        <taxon>Methanobacteriota</taxon>
        <taxon>Methanomada group</taxon>
        <taxon>Methanobacteria</taxon>
        <taxon>Methanobacteriales</taxon>
        <taxon>Methanobacteriaceae</taxon>
        <taxon>Methanosphaera</taxon>
    </lineage>
</organism>
<sequence length="184" mass="20439">MSSFNFLGKFGIVIISAILALILARIGISYLVILIAIGFIIALITKSKAYAVLTGLLYTVISYILSYPAGLFLVDYMPTTNVTIPIDTITVGIDLLMGVLIPAIAAVVLCGLPAIIGVNIAEYIHKPTTQPQKEEHHYKVMDNFNQVHKKVNKKQVEADILRQTPIQKAKNRKKKEKQKEDYKK</sequence>
<dbReference type="GeneID" id="3856178"/>
<evidence type="ECO:0000313" key="3">
    <source>
        <dbReference type="EMBL" id="RAP03716.1"/>
    </source>
</evidence>
<accession>A0A328Q7R5</accession>
<evidence type="ECO:0000256" key="2">
    <source>
        <dbReference type="SAM" id="Phobius"/>
    </source>
</evidence>
<dbReference type="Proteomes" id="UP000248557">
    <property type="component" value="Unassembled WGS sequence"/>
</dbReference>
<comment type="caution">
    <text evidence="3">The sequence shown here is derived from an EMBL/GenBank/DDBJ whole genome shotgun (WGS) entry which is preliminary data.</text>
</comment>
<dbReference type="EMBL" id="NGJK01000010">
    <property type="protein sequence ID" value="RAP03716.1"/>
    <property type="molecule type" value="Genomic_DNA"/>
</dbReference>
<evidence type="ECO:0000256" key="1">
    <source>
        <dbReference type="SAM" id="MobiDB-lite"/>
    </source>
</evidence>
<feature type="region of interest" description="Disordered" evidence="1">
    <location>
        <begin position="155"/>
        <end position="184"/>
    </location>
</feature>
<protein>
    <submittedName>
        <fullName evidence="3">Uncharacterized protein</fullName>
    </submittedName>
</protein>
<reference evidence="3 4" key="1">
    <citation type="submission" date="2017-05" db="EMBL/GenBank/DDBJ databases">
        <title>Host range expansion of the Methanosphaera genus to humans and monogastric animals involves recent and extensive reduction in genome content.</title>
        <authorList>
            <person name="Hoedt E.C."/>
            <person name="Volmer J.G."/>
            <person name="Parks D.H."/>
            <person name="Rosewarne C.P."/>
            <person name="Denman S.E."/>
            <person name="Mcsweeney C.S."/>
            <person name="O Cuiv P."/>
            <person name="Hugenholtz P."/>
            <person name="Tyson G.W."/>
            <person name="Morrison M."/>
        </authorList>
    </citation>
    <scope>NUCLEOTIDE SEQUENCE [LARGE SCALE GENOMIC DNA]</scope>
    <source>
        <strain evidence="3 4">PA5</strain>
    </source>
</reference>
<feature type="transmembrane region" description="Helical" evidence="2">
    <location>
        <begin position="89"/>
        <end position="116"/>
    </location>
</feature>
<feature type="transmembrane region" description="Helical" evidence="2">
    <location>
        <begin position="50"/>
        <end position="69"/>
    </location>
</feature>
<keyword evidence="2" id="KW-1133">Transmembrane helix</keyword>
<keyword evidence="2" id="KW-0472">Membrane</keyword>
<dbReference type="RefSeq" id="WP_011405775.1">
    <property type="nucleotide sequence ID" value="NZ_CATZNA010000001.1"/>
</dbReference>
<feature type="transmembrane region" description="Helical" evidence="2">
    <location>
        <begin position="12"/>
        <end position="43"/>
    </location>
</feature>
<evidence type="ECO:0000313" key="4">
    <source>
        <dbReference type="Proteomes" id="UP000248557"/>
    </source>
</evidence>
<proteinExistence type="predicted"/>
<keyword evidence="2" id="KW-0812">Transmembrane</keyword>
<name>A0A328Q7R5_9EURY</name>